<dbReference type="CDD" id="cd00959">
    <property type="entry name" value="DeoC"/>
    <property type="match status" value="1"/>
</dbReference>
<dbReference type="Proteomes" id="UP000480548">
    <property type="component" value="Unassembled WGS sequence"/>
</dbReference>
<dbReference type="AlphaFoldDB" id="A0A7C8JSS2"/>
<dbReference type="InterPro" id="IPR028581">
    <property type="entry name" value="DeoC_typeI"/>
</dbReference>
<dbReference type="EMBL" id="WIQZ01000020">
    <property type="protein sequence ID" value="KAF3139167.1"/>
    <property type="molecule type" value="Genomic_DNA"/>
</dbReference>
<evidence type="ECO:0000256" key="3">
    <source>
        <dbReference type="ARBA" id="ARBA00022490"/>
    </source>
</evidence>
<dbReference type="GO" id="GO:0005737">
    <property type="term" value="C:cytoplasm"/>
    <property type="evidence" value="ECO:0007669"/>
    <property type="project" value="InterPro"/>
</dbReference>
<dbReference type="FunFam" id="3.20.20.70:FF:000044">
    <property type="entry name" value="Deoxyribose-phosphate aldolase"/>
    <property type="match status" value="1"/>
</dbReference>
<evidence type="ECO:0000256" key="1">
    <source>
        <dbReference type="ARBA" id="ARBA00010936"/>
    </source>
</evidence>
<feature type="compositionally biased region" description="Low complexity" evidence="8">
    <location>
        <begin position="16"/>
        <end position="28"/>
    </location>
</feature>
<dbReference type="PANTHER" id="PTHR10889">
    <property type="entry name" value="DEOXYRIBOSE-PHOSPHATE ALDOLASE"/>
    <property type="match status" value="1"/>
</dbReference>
<protein>
    <recommendedName>
        <fullName evidence="2">deoxyribose-phosphate aldolase</fullName>
        <ecNumber evidence="2">4.1.2.4</ecNumber>
    </recommendedName>
    <alternativeName>
        <fullName evidence="6">2-deoxy-D-ribose 5-phosphate aldolase</fullName>
    </alternativeName>
</protein>
<dbReference type="GO" id="GO:0046386">
    <property type="term" value="P:deoxyribose phosphate catabolic process"/>
    <property type="evidence" value="ECO:0007669"/>
    <property type="project" value="UniProtKB-UniPathway"/>
</dbReference>
<evidence type="ECO:0000313" key="10">
    <source>
        <dbReference type="Proteomes" id="UP000480548"/>
    </source>
</evidence>
<keyword evidence="4" id="KW-0456">Lyase</keyword>
<evidence type="ECO:0000256" key="2">
    <source>
        <dbReference type="ARBA" id="ARBA00012515"/>
    </source>
</evidence>
<proteinExistence type="inferred from homology"/>
<dbReference type="GO" id="GO:0004139">
    <property type="term" value="F:deoxyribose-phosphate aldolase activity"/>
    <property type="evidence" value="ECO:0007669"/>
    <property type="project" value="UniProtKB-EC"/>
</dbReference>
<dbReference type="EC" id="4.1.2.4" evidence="2"/>
<accession>A0A7C8JSS2</accession>
<dbReference type="GO" id="GO:0009264">
    <property type="term" value="P:deoxyribonucleotide catabolic process"/>
    <property type="evidence" value="ECO:0007669"/>
    <property type="project" value="InterPro"/>
</dbReference>
<dbReference type="InterPro" id="IPR002915">
    <property type="entry name" value="DeoC/FbaB/LacD_aldolase"/>
</dbReference>
<feature type="compositionally biased region" description="Pro residues" evidence="8">
    <location>
        <begin position="1"/>
        <end position="15"/>
    </location>
</feature>
<dbReference type="SUPFAM" id="SSF51569">
    <property type="entry name" value="Aldolase"/>
    <property type="match status" value="1"/>
</dbReference>
<dbReference type="SMART" id="SM01133">
    <property type="entry name" value="DeoC"/>
    <property type="match status" value="1"/>
</dbReference>
<evidence type="ECO:0000256" key="4">
    <source>
        <dbReference type="ARBA" id="ARBA00023239"/>
    </source>
</evidence>
<evidence type="ECO:0000256" key="6">
    <source>
        <dbReference type="ARBA" id="ARBA00032755"/>
    </source>
</evidence>
<evidence type="ECO:0000256" key="5">
    <source>
        <dbReference type="ARBA" id="ARBA00023270"/>
    </source>
</evidence>
<dbReference type="UniPathway" id="UPA00002">
    <property type="reaction ID" value="UER00468"/>
</dbReference>
<organism evidence="9 10">
    <name type="scientific">Orbilia oligospora</name>
    <name type="common">Nematode-trapping fungus</name>
    <name type="synonym">Arthrobotrys oligospora</name>
    <dbReference type="NCBI Taxonomy" id="2813651"/>
    <lineage>
        <taxon>Eukaryota</taxon>
        <taxon>Fungi</taxon>
        <taxon>Dikarya</taxon>
        <taxon>Ascomycota</taxon>
        <taxon>Pezizomycotina</taxon>
        <taxon>Orbiliomycetes</taxon>
        <taxon>Orbiliales</taxon>
        <taxon>Orbiliaceae</taxon>
        <taxon>Orbilia</taxon>
    </lineage>
</organism>
<reference evidence="9 10" key="1">
    <citation type="submission" date="2019-06" db="EMBL/GenBank/DDBJ databases">
        <authorList>
            <person name="Palmer J.M."/>
        </authorList>
    </citation>
    <scope>NUCLEOTIDE SEQUENCE [LARGE SCALE GENOMIC DNA]</scope>
    <source>
        <strain evidence="9 10">TWF703</strain>
    </source>
</reference>
<keyword evidence="3" id="KW-0963">Cytoplasm</keyword>
<comment type="caution">
    <text evidence="9">The sequence shown here is derived from an EMBL/GenBank/DDBJ whole genome shotgun (WGS) entry which is preliminary data.</text>
</comment>
<dbReference type="PANTHER" id="PTHR10889:SF1">
    <property type="entry name" value="DEOXYRIBOSE-PHOSPHATE ALDOLASE"/>
    <property type="match status" value="1"/>
</dbReference>
<keyword evidence="5" id="KW-0704">Schiff base</keyword>
<feature type="compositionally biased region" description="Basic residues" evidence="8">
    <location>
        <begin position="85"/>
        <end position="97"/>
    </location>
</feature>
<dbReference type="InterPro" id="IPR011343">
    <property type="entry name" value="DeoC"/>
</dbReference>
<comment type="similarity">
    <text evidence="1">Belongs to the DeoC/FbaB aldolase family. DeoC type 1 subfamily.</text>
</comment>
<dbReference type="Gene3D" id="3.20.20.70">
    <property type="entry name" value="Aldolase class I"/>
    <property type="match status" value="1"/>
</dbReference>
<feature type="region of interest" description="Disordered" evidence="8">
    <location>
        <begin position="85"/>
        <end position="110"/>
    </location>
</feature>
<evidence type="ECO:0000256" key="7">
    <source>
        <dbReference type="ARBA" id="ARBA00048791"/>
    </source>
</evidence>
<dbReference type="GO" id="GO:0016052">
    <property type="term" value="P:carbohydrate catabolic process"/>
    <property type="evidence" value="ECO:0007669"/>
    <property type="project" value="TreeGrafter"/>
</dbReference>
<evidence type="ECO:0000256" key="8">
    <source>
        <dbReference type="SAM" id="MobiDB-lite"/>
    </source>
</evidence>
<sequence>MSSKPQPPQPPPPSVPSSSSSSSAASSSLCPLNPTKPIPIFTPAQRLPSKPSFPIPPPPLPIQNFLNHLTLSSLSIIPKGAGLHHYPHQHQHQHQHQQQKPISMQSTVPEPRTNEELTPLIDAHIAKVLEDLKASEEYTPEIVDDLTKPTEKLAQTIDHTLLKPEATEDQIKALCEEAIEHGFKSCCINPSHARLVSTTLSNTPQTITCSVIGFPLGATSTSSKCYEASLAILDGAKEIDMVLPIGQFLQSDYSYVYNDIFSVVRAAKGIPVKVIIETSLLKTQEQKIAACWIAAEAGAAWVKTSTGFNGGGATVEDVRLMRLAVKDNEGVKVKASGGVRNFEQAIGMIKAGASRIGTSNGVAIMGGTPVKKENSGEAKKEESY</sequence>
<dbReference type="Pfam" id="PF01791">
    <property type="entry name" value="DeoC"/>
    <property type="match status" value="1"/>
</dbReference>
<gene>
    <name evidence="9" type="ORF">TWF703_004107</name>
</gene>
<feature type="region of interest" description="Disordered" evidence="8">
    <location>
        <begin position="1"/>
        <end position="55"/>
    </location>
</feature>
<name>A0A7C8JSS2_ORBOL</name>
<comment type="catalytic activity">
    <reaction evidence="7">
        <text>2-deoxy-D-ribose 5-phosphate = D-glyceraldehyde 3-phosphate + acetaldehyde</text>
        <dbReference type="Rhea" id="RHEA:12821"/>
        <dbReference type="ChEBI" id="CHEBI:15343"/>
        <dbReference type="ChEBI" id="CHEBI:59776"/>
        <dbReference type="ChEBI" id="CHEBI:62877"/>
        <dbReference type="EC" id="4.1.2.4"/>
    </reaction>
</comment>
<evidence type="ECO:0000313" key="9">
    <source>
        <dbReference type="EMBL" id="KAF3139167.1"/>
    </source>
</evidence>
<dbReference type="HAMAP" id="MF_00114">
    <property type="entry name" value="DeoC_type1"/>
    <property type="match status" value="1"/>
</dbReference>
<dbReference type="NCBIfam" id="TIGR00126">
    <property type="entry name" value="deoC"/>
    <property type="match status" value="1"/>
</dbReference>
<dbReference type="InterPro" id="IPR013785">
    <property type="entry name" value="Aldolase_TIM"/>
</dbReference>